<dbReference type="Pfam" id="PF00078">
    <property type="entry name" value="RVT_1"/>
    <property type="match status" value="1"/>
</dbReference>
<protein>
    <recommendedName>
        <fullName evidence="1">Reverse transcriptase domain-containing protein</fullName>
    </recommendedName>
</protein>
<evidence type="ECO:0000313" key="2">
    <source>
        <dbReference type="EMBL" id="CAC5385788.1"/>
    </source>
</evidence>
<accession>A0A6J8BP84</accession>
<dbReference type="PROSITE" id="PS50878">
    <property type="entry name" value="RT_POL"/>
    <property type="match status" value="1"/>
</dbReference>
<sequence length="220" mass="25272">MIHHLSFPEGSSINDNIPQDKCSVQYASIQDAIELIKTVGRKSVCAKTDISCAFRIINIKELLYNLFGFMRERRYYYNKNLQMGCSSSCHIFENFSTALEWIDKNKILIPNIVHILDDFMIVDKTENGCKTILERFLAICNDMGIPISKVKTFQPSQVMSFVGYEIDTRLMTVRLPIDKLAKCHNLIIVVLQKEKNTLSELKGISEKTNRLNNWGKKILS</sequence>
<gene>
    <name evidence="2" type="ORF">MCOR_21290</name>
</gene>
<name>A0A6J8BP84_MYTCO</name>
<reference evidence="2 3" key="1">
    <citation type="submission" date="2020-06" db="EMBL/GenBank/DDBJ databases">
        <authorList>
            <person name="Li R."/>
            <person name="Bekaert M."/>
        </authorList>
    </citation>
    <scope>NUCLEOTIDE SEQUENCE [LARGE SCALE GENOMIC DNA]</scope>
    <source>
        <strain evidence="3">wild</strain>
    </source>
</reference>
<dbReference type="SUPFAM" id="SSF56672">
    <property type="entry name" value="DNA/RNA polymerases"/>
    <property type="match status" value="1"/>
</dbReference>
<proteinExistence type="predicted"/>
<dbReference type="Gene3D" id="3.30.70.270">
    <property type="match status" value="1"/>
</dbReference>
<evidence type="ECO:0000259" key="1">
    <source>
        <dbReference type="PROSITE" id="PS50878"/>
    </source>
</evidence>
<dbReference type="AlphaFoldDB" id="A0A6J8BP84"/>
<dbReference type="Gene3D" id="3.10.10.10">
    <property type="entry name" value="HIV Type 1 Reverse Transcriptase, subunit A, domain 1"/>
    <property type="match status" value="1"/>
</dbReference>
<dbReference type="PANTHER" id="PTHR33050:SF8">
    <property type="entry name" value="REVERSE TRANSCRIPTASE DOMAIN-CONTAINING PROTEIN"/>
    <property type="match status" value="1"/>
</dbReference>
<organism evidence="2 3">
    <name type="scientific">Mytilus coruscus</name>
    <name type="common">Sea mussel</name>
    <dbReference type="NCBI Taxonomy" id="42192"/>
    <lineage>
        <taxon>Eukaryota</taxon>
        <taxon>Metazoa</taxon>
        <taxon>Spiralia</taxon>
        <taxon>Lophotrochozoa</taxon>
        <taxon>Mollusca</taxon>
        <taxon>Bivalvia</taxon>
        <taxon>Autobranchia</taxon>
        <taxon>Pteriomorphia</taxon>
        <taxon>Mytilida</taxon>
        <taxon>Mytiloidea</taxon>
        <taxon>Mytilidae</taxon>
        <taxon>Mytilinae</taxon>
        <taxon>Mytilus</taxon>
    </lineage>
</organism>
<dbReference type="InterPro" id="IPR000477">
    <property type="entry name" value="RT_dom"/>
</dbReference>
<dbReference type="PANTHER" id="PTHR33050">
    <property type="entry name" value="REVERSE TRANSCRIPTASE DOMAIN-CONTAINING PROTEIN"/>
    <property type="match status" value="1"/>
</dbReference>
<dbReference type="InterPro" id="IPR043128">
    <property type="entry name" value="Rev_trsase/Diguanyl_cyclase"/>
</dbReference>
<dbReference type="InterPro" id="IPR052055">
    <property type="entry name" value="Hepadnavirus_pol/RT"/>
</dbReference>
<dbReference type="InterPro" id="IPR043502">
    <property type="entry name" value="DNA/RNA_pol_sf"/>
</dbReference>
<feature type="domain" description="Reverse transcriptase" evidence="1">
    <location>
        <begin position="1"/>
        <end position="166"/>
    </location>
</feature>
<dbReference type="OrthoDB" id="6152946at2759"/>
<dbReference type="EMBL" id="CACVKT020003764">
    <property type="protein sequence ID" value="CAC5385788.1"/>
    <property type="molecule type" value="Genomic_DNA"/>
</dbReference>
<keyword evidence="3" id="KW-1185">Reference proteome</keyword>
<evidence type="ECO:0000313" key="3">
    <source>
        <dbReference type="Proteomes" id="UP000507470"/>
    </source>
</evidence>
<dbReference type="Proteomes" id="UP000507470">
    <property type="component" value="Unassembled WGS sequence"/>
</dbReference>